<reference evidence="2" key="1">
    <citation type="journal article" date="2018" name="Nat. Microbiol.">
        <title>Leveraging single-cell genomics to expand the fungal tree of life.</title>
        <authorList>
            <person name="Ahrendt S.R."/>
            <person name="Quandt C.A."/>
            <person name="Ciobanu D."/>
            <person name="Clum A."/>
            <person name="Salamov A."/>
            <person name="Andreopoulos B."/>
            <person name="Cheng J.F."/>
            <person name="Woyke T."/>
            <person name="Pelin A."/>
            <person name="Henrissat B."/>
            <person name="Reynolds N.K."/>
            <person name="Benny G.L."/>
            <person name="Smith M.E."/>
            <person name="James T.Y."/>
            <person name="Grigoriev I.V."/>
        </authorList>
    </citation>
    <scope>NUCLEOTIDE SEQUENCE [LARGE SCALE GENOMIC DNA]</scope>
    <source>
        <strain evidence="2">RSA 468</strain>
    </source>
</reference>
<dbReference type="EMBL" id="ML003035">
    <property type="protein sequence ID" value="RKP34885.1"/>
    <property type="molecule type" value="Genomic_DNA"/>
</dbReference>
<name>A0A4P9ZNW2_9FUNG</name>
<gene>
    <name evidence="1" type="ORF">BJ085DRAFT_15769</name>
</gene>
<protein>
    <submittedName>
        <fullName evidence="1">Uncharacterized protein</fullName>
    </submittedName>
</protein>
<dbReference type="STRING" id="215637.A0A4P9ZNW2"/>
<feature type="non-terminal residue" evidence="1">
    <location>
        <position position="1"/>
    </location>
</feature>
<dbReference type="Proteomes" id="UP000268162">
    <property type="component" value="Unassembled WGS sequence"/>
</dbReference>
<evidence type="ECO:0000313" key="1">
    <source>
        <dbReference type="EMBL" id="RKP34885.1"/>
    </source>
</evidence>
<evidence type="ECO:0000313" key="2">
    <source>
        <dbReference type="Proteomes" id="UP000268162"/>
    </source>
</evidence>
<keyword evidence="2" id="KW-1185">Reference proteome</keyword>
<sequence length="240" mass="26288">ATSKAKNKVLTAQITSLMACTPSPNCPKSPSLSPQPELTYTSQVAKPAPLTGPPGPRHTTINTHYPPTNSHLAAATHAFQLPTGPQGYEYIIIPHGHKMSYTEACHSLHVLGIDTAHILDIIFPAHNHAALLYSLTLRATLRSAKATPIEDFEFWDPKHLADPKFNIKSDTTKHIIAMKIHHDCCICSLIFLSTNHPHVATAIGYFFAEQSWISTSNIPPAMLIPLNTPTQLMVTLTRIL</sequence>
<accession>A0A4P9ZNW2</accession>
<organism evidence="1 2">
    <name type="scientific">Dimargaris cristalligena</name>
    <dbReference type="NCBI Taxonomy" id="215637"/>
    <lineage>
        <taxon>Eukaryota</taxon>
        <taxon>Fungi</taxon>
        <taxon>Fungi incertae sedis</taxon>
        <taxon>Zoopagomycota</taxon>
        <taxon>Kickxellomycotina</taxon>
        <taxon>Dimargaritomycetes</taxon>
        <taxon>Dimargaritales</taxon>
        <taxon>Dimargaritaceae</taxon>
        <taxon>Dimargaris</taxon>
    </lineage>
</organism>
<proteinExistence type="predicted"/>
<dbReference type="AlphaFoldDB" id="A0A4P9ZNW2"/>